<evidence type="ECO:0000256" key="17">
    <source>
        <dbReference type="ARBA" id="ARBA00023187"/>
    </source>
</evidence>
<proteinExistence type="inferred from homology"/>
<feature type="compositionally biased region" description="Low complexity" evidence="24">
    <location>
        <begin position="141"/>
        <end position="150"/>
    </location>
</feature>
<evidence type="ECO:0000256" key="14">
    <source>
        <dbReference type="ARBA" id="ARBA00023015"/>
    </source>
</evidence>
<dbReference type="InterPro" id="IPR034393">
    <property type="entry name" value="TatSF1-like"/>
</dbReference>
<comment type="similarity">
    <text evidence="3">Belongs to the HTATSF1 family.</text>
</comment>
<feature type="domain" description="RRM" evidence="25">
    <location>
        <begin position="326"/>
        <end position="411"/>
    </location>
</feature>
<evidence type="ECO:0000256" key="5">
    <source>
        <dbReference type="ARBA" id="ARBA00022499"/>
    </source>
</evidence>
<evidence type="ECO:0000256" key="20">
    <source>
        <dbReference type="ARBA" id="ARBA00062124"/>
    </source>
</evidence>
<dbReference type="InterPro" id="IPR034392">
    <property type="entry name" value="TatSF1-like_RRM1"/>
</dbReference>
<comment type="subcellular location">
    <subcellularLocation>
        <location evidence="2">Chromosome</location>
    </subcellularLocation>
    <subcellularLocation>
        <location evidence="1">Nucleus</location>
    </subcellularLocation>
</comment>
<comment type="subunit">
    <text evidence="20">Component of the 17S U2 SnRNP complex, a ribonucleoprotein complex that contains small nuclear RNA (snRNA) U2 and a number of specific proteins. Within the 17S U2 SnRNP complex, interacts (via UHM region) directly with SF3B1. Component of a complex which is at least composed of HTATSF1/Tat-SF1, the P-TEFb complex components CDK9 and CCNT1, RNA polymerase II, SUPT5H, and NCL/nucleolin. Interacts with GTF2F2/RAP30 and POLR2A. Interacts with TCERG1/CA150. Interacts with (poly-ADP-ribosylated) RPA1; promoting HTATSF1 recruitment to DNA damage sites. Interacts (when phosphorylated) with TOPBP1; promoting recruitment of TOPBP1 to DNA damage sites during S-phase.</text>
</comment>
<evidence type="ECO:0000313" key="26">
    <source>
        <dbReference type="EnsemblMetazoa" id="G18920.1:cds"/>
    </source>
</evidence>
<evidence type="ECO:0000313" key="27">
    <source>
        <dbReference type="Proteomes" id="UP000005408"/>
    </source>
</evidence>
<accession>A0A8W8JEX7</accession>
<keyword evidence="13" id="KW-0007">Acetylation</keyword>
<dbReference type="GO" id="GO:0005694">
    <property type="term" value="C:chromosome"/>
    <property type="evidence" value="ECO:0007669"/>
    <property type="project" value="UniProtKB-SubCell"/>
</dbReference>
<feature type="region of interest" description="Disordered" evidence="24">
    <location>
        <begin position="134"/>
        <end position="170"/>
    </location>
</feature>
<protein>
    <recommendedName>
        <fullName evidence="21">17S U2 SnRNP complex component HTATSF1</fullName>
    </recommendedName>
</protein>
<evidence type="ECO:0000256" key="2">
    <source>
        <dbReference type="ARBA" id="ARBA00004286"/>
    </source>
</evidence>
<evidence type="ECO:0000256" key="21">
    <source>
        <dbReference type="ARBA" id="ARBA00073773"/>
    </source>
</evidence>
<evidence type="ECO:0000256" key="22">
    <source>
        <dbReference type="PROSITE-ProRule" id="PRU00176"/>
    </source>
</evidence>
<feature type="region of interest" description="Disordered" evidence="24">
    <location>
        <begin position="435"/>
        <end position="495"/>
    </location>
</feature>
<evidence type="ECO:0000256" key="10">
    <source>
        <dbReference type="ARBA" id="ARBA00022763"/>
    </source>
</evidence>
<keyword evidence="16" id="KW-0804">Transcription</keyword>
<dbReference type="GO" id="GO:0000398">
    <property type="term" value="P:mRNA splicing, via spliceosome"/>
    <property type="evidence" value="ECO:0007669"/>
    <property type="project" value="InterPro"/>
</dbReference>
<feature type="domain" description="RRM" evidence="25">
    <location>
        <begin position="194"/>
        <end position="279"/>
    </location>
</feature>
<dbReference type="PANTHER" id="PTHR15608:SF0">
    <property type="entry name" value="HIV TAT-SPECIFIC FACTOR 1"/>
    <property type="match status" value="1"/>
</dbReference>
<keyword evidence="10" id="KW-0227">DNA damage</keyword>
<dbReference type="SMART" id="SM00360">
    <property type="entry name" value="RRM"/>
    <property type="match status" value="2"/>
</dbReference>
<dbReference type="InterPro" id="IPR012677">
    <property type="entry name" value="Nucleotide-bd_a/b_plait_sf"/>
</dbReference>
<keyword evidence="5" id="KW-1017">Isopeptide bond</keyword>
<dbReference type="GO" id="GO:0005686">
    <property type="term" value="C:U2 snRNP"/>
    <property type="evidence" value="ECO:0007669"/>
    <property type="project" value="TreeGrafter"/>
</dbReference>
<keyword evidence="15" id="KW-0010">Activator</keyword>
<evidence type="ECO:0000256" key="1">
    <source>
        <dbReference type="ARBA" id="ARBA00004123"/>
    </source>
</evidence>
<keyword evidence="4" id="KW-0158">Chromosome</keyword>
<evidence type="ECO:0000256" key="9">
    <source>
        <dbReference type="ARBA" id="ARBA00022737"/>
    </source>
</evidence>
<keyword evidence="14" id="KW-0805">Transcription regulation</keyword>
<keyword evidence="18" id="KW-0234">DNA repair</keyword>
<dbReference type="AlphaFoldDB" id="A0A8W8JEX7"/>
<feature type="coiled-coil region" evidence="23">
    <location>
        <begin position="7"/>
        <end position="35"/>
    </location>
</feature>
<evidence type="ECO:0000256" key="19">
    <source>
        <dbReference type="ARBA" id="ARBA00023242"/>
    </source>
</evidence>
<evidence type="ECO:0000256" key="8">
    <source>
        <dbReference type="ARBA" id="ARBA00022728"/>
    </source>
</evidence>
<dbReference type="CDD" id="cd12282">
    <property type="entry name" value="RRM2_TatSF1_like"/>
    <property type="match status" value="1"/>
</dbReference>
<keyword evidence="19" id="KW-0539">Nucleus</keyword>
<keyword evidence="17" id="KW-0508">mRNA splicing</keyword>
<feature type="compositionally biased region" description="Basic and acidic residues" evidence="24">
    <location>
        <begin position="435"/>
        <end position="445"/>
    </location>
</feature>
<dbReference type="FunFam" id="3.30.70.330:FF:000105">
    <property type="entry name" value="HIV Tat-specific factor 1 homolog"/>
    <property type="match status" value="1"/>
</dbReference>
<keyword evidence="11" id="KW-0832">Ubl conjugation</keyword>
<evidence type="ECO:0000256" key="12">
    <source>
        <dbReference type="ARBA" id="ARBA00022884"/>
    </source>
</evidence>
<dbReference type="GO" id="GO:0003723">
    <property type="term" value="F:RNA binding"/>
    <property type="evidence" value="ECO:0007669"/>
    <property type="project" value="UniProtKB-UniRule"/>
</dbReference>
<dbReference type="GO" id="GO:0006281">
    <property type="term" value="P:DNA repair"/>
    <property type="evidence" value="ECO:0007669"/>
    <property type="project" value="UniProtKB-KW"/>
</dbReference>
<dbReference type="FunFam" id="3.30.70.330:FF:000202">
    <property type="entry name" value="HIV Tat-specific factor 1"/>
    <property type="match status" value="1"/>
</dbReference>
<reference evidence="26" key="1">
    <citation type="submission" date="2022-08" db="UniProtKB">
        <authorList>
            <consortium name="EnsemblMetazoa"/>
        </authorList>
    </citation>
    <scope>IDENTIFICATION</scope>
    <source>
        <strain evidence="26">05x7-T-G4-1.051#20</strain>
    </source>
</reference>
<dbReference type="Gene3D" id="3.30.70.330">
    <property type="match status" value="2"/>
</dbReference>
<evidence type="ECO:0000259" key="25">
    <source>
        <dbReference type="PROSITE" id="PS50102"/>
    </source>
</evidence>
<keyword evidence="12 22" id="KW-0694">RNA-binding</keyword>
<name>A0A8W8JEX7_MAGGI</name>
<organism evidence="26 27">
    <name type="scientific">Magallana gigas</name>
    <name type="common">Pacific oyster</name>
    <name type="synonym">Crassostrea gigas</name>
    <dbReference type="NCBI Taxonomy" id="29159"/>
    <lineage>
        <taxon>Eukaryota</taxon>
        <taxon>Metazoa</taxon>
        <taxon>Spiralia</taxon>
        <taxon>Lophotrochozoa</taxon>
        <taxon>Mollusca</taxon>
        <taxon>Bivalvia</taxon>
        <taxon>Autobranchia</taxon>
        <taxon>Pteriomorphia</taxon>
        <taxon>Ostreida</taxon>
        <taxon>Ostreoidea</taxon>
        <taxon>Ostreidae</taxon>
        <taxon>Magallana</taxon>
    </lineage>
</organism>
<dbReference type="PROSITE" id="PS50102">
    <property type="entry name" value="RRM"/>
    <property type="match status" value="2"/>
</dbReference>
<keyword evidence="23" id="KW-0175">Coiled coil</keyword>
<dbReference type="PANTHER" id="PTHR15608">
    <property type="entry name" value="SPLICING FACTOR U2AF-ASSOCIATED PROTEIN 2"/>
    <property type="match status" value="1"/>
</dbReference>
<evidence type="ECO:0000256" key="6">
    <source>
        <dbReference type="ARBA" id="ARBA00022553"/>
    </source>
</evidence>
<sequence>MLTFYARKGYLNKMAEEEEELSFEEQLKLEELERRKRDGTLTKKDPDGTVYEWDDDKKAWFPKIDEDFIAQYQMNYGAGSEQASGTDERNQNNKEHLDAYHTQQGEEGGTKYVEGMDINSEEYYNWYYKNYYAQNHPQDQPPQGEQQGNDEGQEEGEGKEEGGKKGKKRKVSKFLAQKPVEVPKWFDIDEEKNTNVYVSGLPLDITDEEFKKLMNKCGMIMFDPQLKALKLKLYRDENGEPKGDGRCCYIKVESVELALKILDGYEVRGNKIHVERAKFTMKGNFDPSKKRKKLTNKEKKRLKEKQQKLFDWRPERPVGCRQKCEKVVILKNMFTPTEFDEDPMLINELRDDVREESSKFGEVKNVKLYDNHPEGVISVSFKEPEMADACIEAMNNRWFAKRRISAESWDGKTKYEIQESEAERNERLKKWEQFLEDEKEKKTGGEGEPSTAEASGAAASACDIETSMASPSVCQSEEQTTPGAMDTTSGAQGDS</sequence>
<dbReference type="InterPro" id="IPR035979">
    <property type="entry name" value="RBD_domain_sf"/>
</dbReference>
<evidence type="ECO:0000256" key="3">
    <source>
        <dbReference type="ARBA" id="ARBA00007747"/>
    </source>
</evidence>
<dbReference type="EnsemblMetazoa" id="G18920.1">
    <property type="protein sequence ID" value="G18920.1:cds"/>
    <property type="gene ID" value="G18920"/>
</dbReference>
<evidence type="ECO:0000256" key="7">
    <source>
        <dbReference type="ARBA" id="ARBA00022664"/>
    </source>
</evidence>
<evidence type="ECO:0000256" key="15">
    <source>
        <dbReference type="ARBA" id="ARBA00023159"/>
    </source>
</evidence>
<keyword evidence="27" id="KW-1185">Reference proteome</keyword>
<feature type="compositionally biased region" description="Polar residues" evidence="24">
    <location>
        <begin position="467"/>
        <end position="495"/>
    </location>
</feature>
<dbReference type="Pfam" id="PF00076">
    <property type="entry name" value="RRM_1"/>
    <property type="match status" value="2"/>
</dbReference>
<evidence type="ECO:0000256" key="24">
    <source>
        <dbReference type="SAM" id="MobiDB-lite"/>
    </source>
</evidence>
<dbReference type="SUPFAM" id="SSF54928">
    <property type="entry name" value="RNA-binding domain, RBD"/>
    <property type="match status" value="1"/>
</dbReference>
<keyword evidence="8" id="KW-0747">Spliceosome</keyword>
<keyword evidence="9" id="KW-0677">Repeat</keyword>
<keyword evidence="7" id="KW-0507">mRNA processing</keyword>
<evidence type="ECO:0000256" key="11">
    <source>
        <dbReference type="ARBA" id="ARBA00022843"/>
    </source>
</evidence>
<dbReference type="InterPro" id="IPR000504">
    <property type="entry name" value="RRM_dom"/>
</dbReference>
<dbReference type="GO" id="GO:0005684">
    <property type="term" value="C:U2-type spliceosomal complex"/>
    <property type="evidence" value="ECO:0007669"/>
    <property type="project" value="TreeGrafter"/>
</dbReference>
<evidence type="ECO:0000256" key="23">
    <source>
        <dbReference type="SAM" id="Coils"/>
    </source>
</evidence>
<dbReference type="CDD" id="cd12281">
    <property type="entry name" value="RRM1_TatSF1_like"/>
    <property type="match status" value="1"/>
</dbReference>
<evidence type="ECO:0000256" key="16">
    <source>
        <dbReference type="ARBA" id="ARBA00023163"/>
    </source>
</evidence>
<evidence type="ECO:0000256" key="18">
    <source>
        <dbReference type="ARBA" id="ARBA00023204"/>
    </source>
</evidence>
<feature type="compositionally biased region" description="Low complexity" evidence="24">
    <location>
        <begin position="448"/>
        <end position="461"/>
    </location>
</feature>
<evidence type="ECO:0000256" key="13">
    <source>
        <dbReference type="ARBA" id="ARBA00022990"/>
    </source>
</evidence>
<evidence type="ECO:0000256" key="4">
    <source>
        <dbReference type="ARBA" id="ARBA00022454"/>
    </source>
</evidence>
<keyword evidence="6" id="KW-0597">Phosphoprotein</keyword>
<dbReference type="Proteomes" id="UP000005408">
    <property type="component" value="Unassembled WGS sequence"/>
</dbReference>